<dbReference type="InterPro" id="IPR052905">
    <property type="entry name" value="LD-transpeptidase_YkuD-like"/>
</dbReference>
<evidence type="ECO:0000256" key="8">
    <source>
        <dbReference type="SAM" id="MobiDB-lite"/>
    </source>
</evidence>
<dbReference type="KEGG" id="acru:HHL28_16865"/>
<evidence type="ECO:0000256" key="2">
    <source>
        <dbReference type="ARBA" id="ARBA00005992"/>
    </source>
</evidence>
<keyword evidence="4 7" id="KW-0133">Cell shape</keyword>
<accession>A0A858RAT9</accession>
<dbReference type="InterPro" id="IPR045380">
    <property type="entry name" value="LD_TPept_scaffold_dom"/>
</dbReference>
<evidence type="ECO:0000259" key="9">
    <source>
        <dbReference type="PROSITE" id="PS52029"/>
    </source>
</evidence>
<evidence type="ECO:0000256" key="7">
    <source>
        <dbReference type="PROSITE-ProRule" id="PRU01373"/>
    </source>
</evidence>
<dbReference type="SUPFAM" id="SSF141523">
    <property type="entry name" value="L,D-transpeptidase catalytic domain-like"/>
    <property type="match status" value="1"/>
</dbReference>
<feature type="region of interest" description="Disordered" evidence="8">
    <location>
        <begin position="492"/>
        <end position="512"/>
    </location>
</feature>
<keyword evidence="11" id="KW-1185">Reference proteome</keyword>
<dbReference type="InterPro" id="IPR038063">
    <property type="entry name" value="Transpep_catalytic_dom"/>
</dbReference>
<evidence type="ECO:0000313" key="10">
    <source>
        <dbReference type="EMBL" id="QJE74514.1"/>
    </source>
</evidence>
<dbReference type="InterPro" id="IPR005490">
    <property type="entry name" value="LD_TPept_cat_dom"/>
</dbReference>
<name>A0A858RAT9_9PROT</name>
<dbReference type="InterPro" id="IPR036365">
    <property type="entry name" value="PGBD-like_sf"/>
</dbReference>
<dbReference type="GO" id="GO:0071555">
    <property type="term" value="P:cell wall organization"/>
    <property type="evidence" value="ECO:0007669"/>
    <property type="project" value="UniProtKB-UniRule"/>
</dbReference>
<keyword evidence="3" id="KW-0808">Transferase</keyword>
<proteinExistence type="inferred from homology"/>
<dbReference type="PROSITE" id="PS52029">
    <property type="entry name" value="LD_TPASE"/>
    <property type="match status" value="1"/>
</dbReference>
<dbReference type="InterPro" id="IPR036366">
    <property type="entry name" value="PGBDSf"/>
</dbReference>
<evidence type="ECO:0000256" key="3">
    <source>
        <dbReference type="ARBA" id="ARBA00022679"/>
    </source>
</evidence>
<dbReference type="SUPFAM" id="SSF47090">
    <property type="entry name" value="PGBD-like"/>
    <property type="match status" value="1"/>
</dbReference>
<dbReference type="UniPathway" id="UPA00219"/>
<organism evidence="10 11">
    <name type="scientific">Aerophototrophica crusticola</name>
    <dbReference type="NCBI Taxonomy" id="1709002"/>
    <lineage>
        <taxon>Bacteria</taxon>
        <taxon>Pseudomonadati</taxon>
        <taxon>Pseudomonadota</taxon>
        <taxon>Alphaproteobacteria</taxon>
        <taxon>Rhodospirillales</taxon>
        <taxon>Rhodospirillaceae</taxon>
        <taxon>Aerophototrophica</taxon>
    </lineage>
</organism>
<evidence type="ECO:0000256" key="4">
    <source>
        <dbReference type="ARBA" id="ARBA00022960"/>
    </source>
</evidence>
<evidence type="ECO:0000313" key="11">
    <source>
        <dbReference type="Proteomes" id="UP000501891"/>
    </source>
</evidence>
<comment type="similarity">
    <text evidence="2">Belongs to the YkuD family.</text>
</comment>
<dbReference type="Proteomes" id="UP000501891">
    <property type="component" value="Chromosome"/>
</dbReference>
<dbReference type="Pfam" id="PF01471">
    <property type="entry name" value="PG_binding_1"/>
    <property type="match status" value="1"/>
</dbReference>
<dbReference type="Gene3D" id="1.10.101.10">
    <property type="entry name" value="PGBD-like superfamily/PGBD"/>
    <property type="match status" value="1"/>
</dbReference>
<reference evidence="10" key="1">
    <citation type="submission" date="2020-04" db="EMBL/GenBank/DDBJ databases">
        <title>A desert anoxygenic phototrophic bacterium fixes CO2 using RubisCO under aerobic conditions.</title>
        <authorList>
            <person name="Tang K."/>
        </authorList>
    </citation>
    <scope>NUCLEOTIDE SEQUENCE [LARGE SCALE GENOMIC DNA]</scope>
    <source>
        <strain evidence="10">MIMtkB3</strain>
    </source>
</reference>
<dbReference type="CDD" id="cd16913">
    <property type="entry name" value="YkuD_like"/>
    <property type="match status" value="1"/>
</dbReference>
<sequence length="512" mass="56592">MAPVWLEGGKPGPRAAAMLAALKASALEGLEPKDYGVNRIAALLERGDSPDALAELELLLTKGALTLGRDLASGRLEPSIVDPELFVERRGVDPLALLGKVTGAADPGAVLATLLPTRIEYVRLRDALARYRDLAAAGGWPRVQSEGETLKPGQADPRVPSIRERLKVTGEYPGDAPLPEDPTLYDPELEKAVVTFQRRHGLDPDGAVGKGTFAALNVPVDQRIGQIKLNMERWRWMPDDLGRRYLIVNLAAFELALFEEGKVVHQTRVVVGATSTRTPVFSETMTFFEVNPYWHVPVKIARDEIFPKAKKDPTYLAREGYVLLSDYTESAVPVDPKTVDWAQLTPRTFRYRVRQEPGDKNSLGRIKMMFPNQWDIYLHDTPSKKLFGRATRSFSHGCIRVENPFDLAEAILRVTGTTSWDRVKLDEALASGQRQVIRLKQSLPVHITYITAFVESDGTVDFRGDVYGRDRRLAQALIASRVNWPDLAAEAATNPAAKDAPPVPAQAAPVRE</sequence>
<keyword evidence="5 7" id="KW-0573">Peptidoglycan synthesis</keyword>
<dbReference type="AlphaFoldDB" id="A0A858RAT9"/>
<gene>
    <name evidence="10" type="ORF">HHL28_16865</name>
</gene>
<dbReference type="GO" id="GO:0004180">
    <property type="term" value="F:carboxypeptidase activity"/>
    <property type="evidence" value="ECO:0007669"/>
    <property type="project" value="UniProtKB-ARBA"/>
</dbReference>
<feature type="compositionally biased region" description="Low complexity" evidence="8">
    <location>
        <begin position="495"/>
        <end position="512"/>
    </location>
</feature>
<dbReference type="Gene3D" id="2.40.440.10">
    <property type="entry name" value="L,D-transpeptidase catalytic domain-like"/>
    <property type="match status" value="1"/>
</dbReference>
<evidence type="ECO:0000256" key="6">
    <source>
        <dbReference type="ARBA" id="ARBA00023316"/>
    </source>
</evidence>
<evidence type="ECO:0000256" key="1">
    <source>
        <dbReference type="ARBA" id="ARBA00004752"/>
    </source>
</evidence>
<dbReference type="GO" id="GO:0016740">
    <property type="term" value="F:transferase activity"/>
    <property type="evidence" value="ECO:0007669"/>
    <property type="project" value="UniProtKB-KW"/>
</dbReference>
<dbReference type="EMBL" id="CP051775">
    <property type="protein sequence ID" value="QJE74514.1"/>
    <property type="molecule type" value="Genomic_DNA"/>
</dbReference>
<dbReference type="PANTHER" id="PTHR41533:SF2">
    <property type="entry name" value="BLR7131 PROTEIN"/>
    <property type="match status" value="1"/>
</dbReference>
<dbReference type="InterPro" id="IPR002477">
    <property type="entry name" value="Peptidoglycan-bd-like"/>
</dbReference>
<protein>
    <submittedName>
        <fullName evidence="10">L,D-transpeptidase family protein</fullName>
    </submittedName>
</protein>
<evidence type="ECO:0000256" key="5">
    <source>
        <dbReference type="ARBA" id="ARBA00022984"/>
    </source>
</evidence>
<dbReference type="GO" id="GO:0009252">
    <property type="term" value="P:peptidoglycan biosynthetic process"/>
    <property type="evidence" value="ECO:0007669"/>
    <property type="project" value="UniProtKB-UniPathway"/>
</dbReference>
<comment type="pathway">
    <text evidence="1 7">Cell wall biogenesis; peptidoglycan biosynthesis.</text>
</comment>
<feature type="domain" description="L,D-TPase catalytic" evidence="9">
    <location>
        <begin position="244"/>
        <end position="426"/>
    </location>
</feature>
<feature type="active site" description="Proton donor/acceptor" evidence="7">
    <location>
        <position position="379"/>
    </location>
</feature>
<keyword evidence="6 7" id="KW-0961">Cell wall biogenesis/degradation</keyword>
<dbReference type="GO" id="GO:0008360">
    <property type="term" value="P:regulation of cell shape"/>
    <property type="evidence" value="ECO:0007669"/>
    <property type="project" value="UniProtKB-UniRule"/>
</dbReference>
<dbReference type="Pfam" id="PF03734">
    <property type="entry name" value="YkuD"/>
    <property type="match status" value="1"/>
</dbReference>
<feature type="active site" description="Nucleophile" evidence="7">
    <location>
        <position position="398"/>
    </location>
</feature>
<dbReference type="PANTHER" id="PTHR41533">
    <property type="entry name" value="L,D-TRANSPEPTIDASE HI_1667-RELATED"/>
    <property type="match status" value="1"/>
</dbReference>
<dbReference type="Pfam" id="PF20142">
    <property type="entry name" value="Scaffold"/>
    <property type="match status" value="1"/>
</dbReference>